<dbReference type="PANTHER" id="PTHR24220:SF685">
    <property type="entry name" value="ABC TRANSPORTER RELATED"/>
    <property type="match status" value="1"/>
</dbReference>
<dbReference type="InterPro" id="IPR027417">
    <property type="entry name" value="P-loop_NTPase"/>
</dbReference>
<evidence type="ECO:0000256" key="4">
    <source>
        <dbReference type="SAM" id="MobiDB-lite"/>
    </source>
</evidence>
<dbReference type="CDD" id="cd03255">
    <property type="entry name" value="ABC_MJ0796_LolCDE_FtsE"/>
    <property type="match status" value="1"/>
</dbReference>
<evidence type="ECO:0000259" key="5">
    <source>
        <dbReference type="PROSITE" id="PS50893"/>
    </source>
</evidence>
<dbReference type="PROSITE" id="PS50893">
    <property type="entry name" value="ABC_TRANSPORTER_2"/>
    <property type="match status" value="1"/>
</dbReference>
<dbReference type="Gene3D" id="3.40.50.300">
    <property type="entry name" value="P-loop containing nucleotide triphosphate hydrolases"/>
    <property type="match status" value="1"/>
</dbReference>
<dbReference type="SMART" id="SM00382">
    <property type="entry name" value="AAA"/>
    <property type="match status" value="1"/>
</dbReference>
<evidence type="ECO:0000313" key="7">
    <source>
        <dbReference type="Proteomes" id="UP001500282"/>
    </source>
</evidence>
<dbReference type="GO" id="GO:0005524">
    <property type="term" value="F:ATP binding"/>
    <property type="evidence" value="ECO:0007669"/>
    <property type="project" value="UniProtKB-KW"/>
</dbReference>
<dbReference type="PANTHER" id="PTHR24220">
    <property type="entry name" value="IMPORT ATP-BINDING PROTEIN"/>
    <property type="match status" value="1"/>
</dbReference>
<reference evidence="6 7" key="1">
    <citation type="journal article" date="2019" name="Int. J. Syst. Evol. Microbiol.">
        <title>The Global Catalogue of Microorganisms (GCM) 10K type strain sequencing project: providing services to taxonomists for standard genome sequencing and annotation.</title>
        <authorList>
            <consortium name="The Broad Institute Genomics Platform"/>
            <consortium name="The Broad Institute Genome Sequencing Center for Infectious Disease"/>
            <person name="Wu L."/>
            <person name="Ma J."/>
        </authorList>
    </citation>
    <scope>NUCLEOTIDE SEQUENCE [LARGE SCALE GENOMIC DNA]</scope>
    <source>
        <strain evidence="6 7">JCM 11448</strain>
    </source>
</reference>
<protein>
    <submittedName>
        <fullName evidence="6">ATP-binding cassette domain-containing protein</fullName>
    </submittedName>
</protein>
<dbReference type="InterPro" id="IPR017911">
    <property type="entry name" value="MacB-like_ATP-bd"/>
</dbReference>
<keyword evidence="3 6" id="KW-0067">ATP-binding</keyword>
<dbReference type="Proteomes" id="UP001500282">
    <property type="component" value="Unassembled WGS sequence"/>
</dbReference>
<dbReference type="Pfam" id="PF00005">
    <property type="entry name" value="ABC_tran"/>
    <property type="match status" value="1"/>
</dbReference>
<sequence length="252" mass="26123">MNAPSGADTTLIDTLIDCRDAARTYGQGERAVVAVHGATCQVRAGDRIAIMGPSGSGKSTLLHLMAGLERPTSGEIAWPALGRPATARDIGVVFQSPSLIPALDVVENAALPLALSGTSESEARRRALSALDAVGVADLADKLPEELSGGQAQRVAVARVLALRPRVVLADEPTGQLDRATGRHVVDVLLDTAAELGAALVVTTHDPTVGERLTERWPMHEGRLATTVPAPAAPGPRTAPRARPNATRGETS</sequence>
<dbReference type="InterPro" id="IPR017871">
    <property type="entry name" value="ABC_transporter-like_CS"/>
</dbReference>
<gene>
    <name evidence="6" type="ORF">GCM10009579_36910</name>
</gene>
<dbReference type="PROSITE" id="PS00211">
    <property type="entry name" value="ABC_TRANSPORTER_1"/>
    <property type="match status" value="1"/>
</dbReference>
<evidence type="ECO:0000256" key="2">
    <source>
        <dbReference type="ARBA" id="ARBA00022741"/>
    </source>
</evidence>
<dbReference type="InterPro" id="IPR015854">
    <property type="entry name" value="ABC_transpr_LolD-like"/>
</dbReference>
<keyword evidence="1" id="KW-0813">Transport</keyword>
<name>A0ABN1WZY5_9ACTN</name>
<keyword evidence="7" id="KW-1185">Reference proteome</keyword>
<dbReference type="EMBL" id="BAAAIH010000018">
    <property type="protein sequence ID" value="GAA1274558.1"/>
    <property type="molecule type" value="Genomic_DNA"/>
</dbReference>
<evidence type="ECO:0000313" key="6">
    <source>
        <dbReference type="EMBL" id="GAA1274558.1"/>
    </source>
</evidence>
<comment type="caution">
    <text evidence="6">The sequence shown here is derived from an EMBL/GenBank/DDBJ whole genome shotgun (WGS) entry which is preliminary data.</text>
</comment>
<keyword evidence="2" id="KW-0547">Nucleotide-binding</keyword>
<feature type="domain" description="ABC transporter" evidence="5">
    <location>
        <begin position="16"/>
        <end position="246"/>
    </location>
</feature>
<proteinExistence type="predicted"/>
<dbReference type="SUPFAM" id="SSF52540">
    <property type="entry name" value="P-loop containing nucleoside triphosphate hydrolases"/>
    <property type="match status" value="1"/>
</dbReference>
<dbReference type="InterPro" id="IPR003439">
    <property type="entry name" value="ABC_transporter-like_ATP-bd"/>
</dbReference>
<feature type="region of interest" description="Disordered" evidence="4">
    <location>
        <begin position="226"/>
        <end position="252"/>
    </location>
</feature>
<accession>A0ABN1WZY5</accession>
<evidence type="ECO:0000256" key="1">
    <source>
        <dbReference type="ARBA" id="ARBA00022448"/>
    </source>
</evidence>
<organism evidence="6 7">
    <name type="scientific">Streptomyces javensis</name>
    <dbReference type="NCBI Taxonomy" id="114698"/>
    <lineage>
        <taxon>Bacteria</taxon>
        <taxon>Bacillati</taxon>
        <taxon>Actinomycetota</taxon>
        <taxon>Actinomycetes</taxon>
        <taxon>Kitasatosporales</taxon>
        <taxon>Streptomycetaceae</taxon>
        <taxon>Streptomyces</taxon>
        <taxon>Streptomyces violaceusniger group</taxon>
    </lineage>
</organism>
<dbReference type="InterPro" id="IPR003593">
    <property type="entry name" value="AAA+_ATPase"/>
</dbReference>
<evidence type="ECO:0000256" key="3">
    <source>
        <dbReference type="ARBA" id="ARBA00022840"/>
    </source>
</evidence>